<sequence length="36" mass="4533">MKYKEKSFHSYFQYSIIVYSVFSFSNCFFFLKRFGR</sequence>
<keyword evidence="1" id="KW-0472">Membrane</keyword>
<organism evidence="2 3">
    <name type="scientific">Bacteroides ovatus (strain ATCC 8483 / DSM 1896 / JCM 5824 / BCRC 10623 / CCUG 4943 / NCTC 11153)</name>
    <dbReference type="NCBI Taxonomy" id="411476"/>
    <lineage>
        <taxon>Bacteria</taxon>
        <taxon>Pseudomonadati</taxon>
        <taxon>Bacteroidota</taxon>
        <taxon>Bacteroidia</taxon>
        <taxon>Bacteroidales</taxon>
        <taxon>Bacteroidaceae</taxon>
        <taxon>Bacteroides</taxon>
    </lineage>
</organism>
<dbReference type="Proteomes" id="UP000005475">
    <property type="component" value="Unassembled WGS sequence"/>
</dbReference>
<feature type="transmembrane region" description="Helical" evidence="1">
    <location>
        <begin position="12"/>
        <end position="31"/>
    </location>
</feature>
<protein>
    <submittedName>
        <fullName evidence="2">Uncharacterized protein</fullName>
    </submittedName>
</protein>
<proteinExistence type="predicted"/>
<evidence type="ECO:0000313" key="3">
    <source>
        <dbReference type="Proteomes" id="UP000005475"/>
    </source>
</evidence>
<accession>A0AAN3A6F2</accession>
<evidence type="ECO:0000313" key="2">
    <source>
        <dbReference type="EMBL" id="EDO10547.1"/>
    </source>
</evidence>
<reference evidence="2 3" key="1">
    <citation type="submission" date="2007-03" db="EMBL/GenBank/DDBJ databases">
        <authorList>
            <person name="Fulton L."/>
            <person name="Clifton S."/>
            <person name="Fulton B."/>
            <person name="Xu J."/>
            <person name="Minx P."/>
            <person name="Pepin K.H."/>
            <person name="Johnson M."/>
            <person name="Thiruvilangam P."/>
            <person name="Bhonagiri V."/>
            <person name="Nash W.E."/>
            <person name="Mardis E.R."/>
            <person name="Wilson R.K."/>
        </authorList>
    </citation>
    <scope>NUCLEOTIDE SEQUENCE [LARGE SCALE GENOMIC DNA]</scope>
    <source>
        <strain evidence="3">ATCC 8483 / DSM 1896 / JCM 5824 / BCRC 10623 / CCUG 4943 / NCTC 11153</strain>
    </source>
</reference>
<keyword evidence="1" id="KW-1133">Transmembrane helix</keyword>
<dbReference type="AlphaFoldDB" id="A0AAN3A6F2"/>
<dbReference type="EMBL" id="AAXF02000052">
    <property type="protein sequence ID" value="EDO10547.1"/>
    <property type="molecule type" value="Genomic_DNA"/>
</dbReference>
<comment type="caution">
    <text evidence="2">The sequence shown here is derived from an EMBL/GenBank/DDBJ whole genome shotgun (WGS) entry which is preliminary data.</text>
</comment>
<gene>
    <name evidence="2" type="ORF">BACOVA_03995</name>
</gene>
<name>A0AAN3A6F2_BACO1</name>
<evidence type="ECO:0000256" key="1">
    <source>
        <dbReference type="SAM" id="Phobius"/>
    </source>
</evidence>
<reference evidence="3" key="2">
    <citation type="submission" date="2007-04" db="EMBL/GenBank/DDBJ databases">
        <title>Draft genome sequence of Bacteroides ovatus (ATCC 8483).</title>
        <authorList>
            <person name="Sudarsanam P."/>
            <person name="Ley R."/>
            <person name="Guruge J."/>
            <person name="Turnbaugh P.J."/>
            <person name="Mahowald M."/>
            <person name="Liep D."/>
            <person name="Gordon J."/>
        </authorList>
    </citation>
    <scope>NUCLEOTIDE SEQUENCE [LARGE SCALE GENOMIC DNA]</scope>
    <source>
        <strain evidence="3">ATCC 8483 / DSM 1896 / JCM 5824 / BCRC 10623 / CCUG 4943 / NCTC 11153</strain>
    </source>
</reference>
<keyword evidence="1" id="KW-0812">Transmembrane</keyword>